<sequence>MALGGLTSLLCEGDSFSILAGHLFATIYAWAPATAGAVVLLLGALHAALGRWCRRYRAASLEQQLVTCLHSLFGLFYALQIVPYTYLVCRLLFGQDFISSLLTFYQGAYAILDSHLALYTIEAALRLLLGLIFDCFATYEVLLFATLAARKLGASHRALAVLLPLIVGAYGQLAGCGGLGTWWAMAVLVTVLLIIQFHTFVIYAGVWRRHGSAASLAPSLASSLGGSGASAAASSASLASQATTCRQLRGKAGCSRVKPRAVPLPLLSI</sequence>
<keyword evidence="1" id="KW-0812">Transmembrane</keyword>
<protein>
    <submittedName>
        <fullName evidence="2">Uncharacterized protein</fullName>
    </submittedName>
</protein>
<organism evidence="2 3">
    <name type="scientific">Chlorella ohadii</name>
    <dbReference type="NCBI Taxonomy" id="2649997"/>
    <lineage>
        <taxon>Eukaryota</taxon>
        <taxon>Viridiplantae</taxon>
        <taxon>Chlorophyta</taxon>
        <taxon>core chlorophytes</taxon>
        <taxon>Trebouxiophyceae</taxon>
        <taxon>Chlorellales</taxon>
        <taxon>Chlorellaceae</taxon>
        <taxon>Chlorella clade</taxon>
        <taxon>Chlorella</taxon>
    </lineage>
</organism>
<keyword evidence="3" id="KW-1185">Reference proteome</keyword>
<reference evidence="2" key="1">
    <citation type="submission" date="2020-11" db="EMBL/GenBank/DDBJ databases">
        <title>Chlorella ohadii genome sequencing and assembly.</title>
        <authorList>
            <person name="Murik O."/>
            <person name="Treves H."/>
            <person name="Kedem I."/>
            <person name="Shotland Y."/>
            <person name="Kaplan A."/>
        </authorList>
    </citation>
    <scope>NUCLEOTIDE SEQUENCE</scope>
    <source>
        <strain evidence="2">1</strain>
    </source>
</reference>
<feature type="transmembrane region" description="Helical" evidence="1">
    <location>
        <begin position="181"/>
        <end position="206"/>
    </location>
</feature>
<dbReference type="Proteomes" id="UP001205105">
    <property type="component" value="Unassembled WGS sequence"/>
</dbReference>
<evidence type="ECO:0000313" key="3">
    <source>
        <dbReference type="Proteomes" id="UP001205105"/>
    </source>
</evidence>
<evidence type="ECO:0000313" key="2">
    <source>
        <dbReference type="EMBL" id="KAI7838774.1"/>
    </source>
</evidence>
<feature type="transmembrane region" description="Helical" evidence="1">
    <location>
        <begin position="65"/>
        <end position="87"/>
    </location>
</feature>
<feature type="transmembrane region" description="Helical" evidence="1">
    <location>
        <begin position="158"/>
        <end position="175"/>
    </location>
</feature>
<dbReference type="AlphaFoldDB" id="A0AAD5GZW6"/>
<evidence type="ECO:0000256" key="1">
    <source>
        <dbReference type="SAM" id="Phobius"/>
    </source>
</evidence>
<feature type="transmembrane region" description="Helical" evidence="1">
    <location>
        <begin position="30"/>
        <end position="53"/>
    </location>
</feature>
<name>A0AAD5GZW6_9CHLO</name>
<comment type="caution">
    <text evidence="2">The sequence shown here is derived from an EMBL/GenBank/DDBJ whole genome shotgun (WGS) entry which is preliminary data.</text>
</comment>
<gene>
    <name evidence="2" type="ORF">COHA_007390</name>
</gene>
<feature type="transmembrane region" description="Helical" evidence="1">
    <location>
        <begin position="123"/>
        <end position="146"/>
    </location>
</feature>
<keyword evidence="1" id="KW-0472">Membrane</keyword>
<keyword evidence="1" id="KW-1133">Transmembrane helix</keyword>
<dbReference type="EMBL" id="JADXDR010000118">
    <property type="protein sequence ID" value="KAI7838774.1"/>
    <property type="molecule type" value="Genomic_DNA"/>
</dbReference>
<accession>A0AAD5GZW6</accession>
<proteinExistence type="predicted"/>